<evidence type="ECO:0000256" key="5">
    <source>
        <dbReference type="ARBA" id="ARBA00022777"/>
    </source>
</evidence>
<keyword evidence="4 7" id="KW-0547">Nucleotide-binding</keyword>
<organism evidence="10 11">
    <name type="scientific">Engelhardtia mirabilis</name>
    <dbReference type="NCBI Taxonomy" id="2528011"/>
    <lineage>
        <taxon>Bacteria</taxon>
        <taxon>Pseudomonadati</taxon>
        <taxon>Planctomycetota</taxon>
        <taxon>Planctomycetia</taxon>
        <taxon>Planctomycetia incertae sedis</taxon>
        <taxon>Engelhardtia</taxon>
    </lineage>
</organism>
<dbReference type="Pfam" id="PF00069">
    <property type="entry name" value="Pkinase"/>
    <property type="match status" value="1"/>
</dbReference>
<keyword evidence="6 7" id="KW-0067">ATP-binding</keyword>
<dbReference type="Gene3D" id="1.10.510.10">
    <property type="entry name" value="Transferase(Phosphotransferase) domain 1"/>
    <property type="match status" value="1"/>
</dbReference>
<evidence type="ECO:0000259" key="9">
    <source>
        <dbReference type="PROSITE" id="PS50011"/>
    </source>
</evidence>
<keyword evidence="2" id="KW-0723">Serine/threonine-protein kinase</keyword>
<dbReference type="InterPro" id="IPR008271">
    <property type="entry name" value="Ser/Thr_kinase_AS"/>
</dbReference>
<evidence type="ECO:0000256" key="1">
    <source>
        <dbReference type="ARBA" id="ARBA00012513"/>
    </source>
</evidence>
<dbReference type="KEGG" id="pbap:Pla133_38510"/>
<feature type="compositionally biased region" description="Acidic residues" evidence="8">
    <location>
        <begin position="50"/>
        <end position="62"/>
    </location>
</feature>
<feature type="domain" description="Protein kinase" evidence="9">
    <location>
        <begin position="101"/>
        <end position="380"/>
    </location>
</feature>
<dbReference type="AlphaFoldDB" id="A0A518BP49"/>
<proteinExistence type="predicted"/>
<reference evidence="10 11" key="1">
    <citation type="submission" date="2019-02" db="EMBL/GenBank/DDBJ databases">
        <title>Deep-cultivation of Planctomycetes and their phenomic and genomic characterization uncovers novel biology.</title>
        <authorList>
            <person name="Wiegand S."/>
            <person name="Jogler M."/>
            <person name="Boedeker C."/>
            <person name="Pinto D."/>
            <person name="Vollmers J."/>
            <person name="Rivas-Marin E."/>
            <person name="Kohn T."/>
            <person name="Peeters S.H."/>
            <person name="Heuer A."/>
            <person name="Rast P."/>
            <person name="Oberbeckmann S."/>
            <person name="Bunk B."/>
            <person name="Jeske O."/>
            <person name="Meyerdierks A."/>
            <person name="Storesund J.E."/>
            <person name="Kallscheuer N."/>
            <person name="Luecker S."/>
            <person name="Lage O.M."/>
            <person name="Pohl T."/>
            <person name="Merkel B.J."/>
            <person name="Hornburger P."/>
            <person name="Mueller R.-W."/>
            <person name="Bruemmer F."/>
            <person name="Labrenz M."/>
            <person name="Spormann A.M."/>
            <person name="Op den Camp H."/>
            <person name="Overmann J."/>
            <person name="Amann R."/>
            <person name="Jetten M.S.M."/>
            <person name="Mascher T."/>
            <person name="Medema M.H."/>
            <person name="Devos D.P."/>
            <person name="Kaster A.-K."/>
            <person name="Ovreas L."/>
            <person name="Rohde M."/>
            <person name="Galperin M.Y."/>
            <person name="Jogler C."/>
        </authorList>
    </citation>
    <scope>NUCLEOTIDE SEQUENCE [LARGE SCALE GENOMIC DNA]</scope>
    <source>
        <strain evidence="10 11">Pla133</strain>
    </source>
</reference>
<dbReference type="InterPro" id="IPR011009">
    <property type="entry name" value="Kinase-like_dom_sf"/>
</dbReference>
<dbReference type="PROSITE" id="PS00108">
    <property type="entry name" value="PROTEIN_KINASE_ST"/>
    <property type="match status" value="1"/>
</dbReference>
<dbReference type="InterPro" id="IPR017441">
    <property type="entry name" value="Protein_kinase_ATP_BS"/>
</dbReference>
<dbReference type="Gene3D" id="3.90.1580.10">
    <property type="entry name" value="paralog of FGE (formylglycine-generating enzyme)"/>
    <property type="match status" value="1"/>
</dbReference>
<dbReference type="SUPFAM" id="SSF56112">
    <property type="entry name" value="Protein kinase-like (PK-like)"/>
    <property type="match status" value="1"/>
</dbReference>
<dbReference type="RefSeq" id="WP_145068031.1">
    <property type="nucleotide sequence ID" value="NZ_CP036287.1"/>
</dbReference>
<dbReference type="PANTHER" id="PTHR43289:SF6">
    <property type="entry name" value="SERINE_THREONINE-PROTEIN KINASE NEKL-3"/>
    <property type="match status" value="1"/>
</dbReference>
<dbReference type="CDD" id="cd14014">
    <property type="entry name" value="STKc_PknB_like"/>
    <property type="match status" value="1"/>
</dbReference>
<name>A0A518BP49_9BACT</name>
<feature type="compositionally biased region" description="Gly residues" evidence="8">
    <location>
        <begin position="65"/>
        <end position="85"/>
    </location>
</feature>
<dbReference type="EC" id="2.7.11.1" evidence="1"/>
<evidence type="ECO:0000256" key="6">
    <source>
        <dbReference type="ARBA" id="ARBA00022840"/>
    </source>
</evidence>
<sequence>MDNEWSEVRRLFDELVEQNGDQRTARLAEIERSSQSIASRVRALLERYDDDESLVDDEESEGSEGRGAGGGVGAKGWGQGGGQDGSEGRNQYGDQEPFPGFDVLRALGAGSFGEVFLARDRVLGRHVAIKALRQGPGVSESTVADFLVEAARTSSLEHDGIVRIFSVGRSKATPYFVMEFVDGENLEDVITRAREKGPQRAIEAFSDGLARGESDPVRVAARVTAQIADALEHSHRCGIVHRDVKPSNVLIGSDGSPKLADFGIAKELARETVGDRVVGTPYYMSPEQARLQQGRVDARSDIYSLGVVLYEFLTLKRPFNGKTKEQVFALIEECRPDLVSHINPSIPADLQTICHKALRKDPDRRYQSAGEFAEDLRRFLDGREPQARPPGIVERSEDWIRRNSRAMTLVGVPLALALAAWIGGQAVDAALPRVTIDLAAIPRGTALRLVTVDPWNGIPLVEESVEAGDRIECPPGHYRLEYSSSGDRRGEVDLLLFASGDEAIVELPPERPDDVVLTSMVNVGGFEHDARRGVWDGAEALPDRPRVPPFLIDRHEVTNGQYRAYLEVVPDAARPIAWPTDGWESAWDDLPVVGLDLASVMAYAHWAGKRLPTAIEWDAAARGPEADACLGPVPADALRVDWARVYDAERRAAAPSLASLVFVELSPEDKGLVNWNRYLALVAPVDTYVADRNGQGIADLHGNVREWTVSPVRDFARSTEDHFVPSPTEVLTLGSSFEDPLRPLWSRSPRRVVLPGITVGFRCAKSID</sequence>
<dbReference type="InterPro" id="IPR000719">
    <property type="entry name" value="Prot_kinase_dom"/>
</dbReference>
<feature type="binding site" evidence="7">
    <location>
        <position position="130"/>
    </location>
    <ligand>
        <name>ATP</name>
        <dbReference type="ChEBI" id="CHEBI:30616"/>
    </ligand>
</feature>
<dbReference type="Proteomes" id="UP000316921">
    <property type="component" value="Chromosome"/>
</dbReference>
<evidence type="ECO:0000313" key="11">
    <source>
        <dbReference type="Proteomes" id="UP000316921"/>
    </source>
</evidence>
<dbReference type="PROSITE" id="PS50011">
    <property type="entry name" value="PROTEIN_KINASE_DOM"/>
    <property type="match status" value="1"/>
</dbReference>
<gene>
    <name evidence="10" type="primary">pknB_22</name>
    <name evidence="10" type="ORF">Pla133_38510</name>
</gene>
<dbReference type="FunFam" id="1.10.510.10:FF:000021">
    <property type="entry name" value="Serine/threonine protein kinase"/>
    <property type="match status" value="1"/>
</dbReference>
<evidence type="ECO:0000256" key="4">
    <source>
        <dbReference type="ARBA" id="ARBA00022741"/>
    </source>
</evidence>
<dbReference type="PROSITE" id="PS00107">
    <property type="entry name" value="PROTEIN_KINASE_ATP"/>
    <property type="match status" value="1"/>
</dbReference>
<dbReference type="SMART" id="SM00220">
    <property type="entry name" value="S_TKc"/>
    <property type="match status" value="1"/>
</dbReference>
<dbReference type="InterPro" id="IPR016187">
    <property type="entry name" value="CTDL_fold"/>
</dbReference>
<keyword evidence="5 10" id="KW-0418">Kinase</keyword>
<keyword evidence="3 10" id="KW-0808">Transferase</keyword>
<dbReference type="SUPFAM" id="SSF56436">
    <property type="entry name" value="C-type lectin-like"/>
    <property type="match status" value="1"/>
</dbReference>
<evidence type="ECO:0000313" key="10">
    <source>
        <dbReference type="EMBL" id="QDU68748.1"/>
    </source>
</evidence>
<dbReference type="Pfam" id="PF03781">
    <property type="entry name" value="FGE-sulfatase"/>
    <property type="match status" value="1"/>
</dbReference>
<evidence type="ECO:0000256" key="8">
    <source>
        <dbReference type="SAM" id="MobiDB-lite"/>
    </source>
</evidence>
<evidence type="ECO:0000256" key="3">
    <source>
        <dbReference type="ARBA" id="ARBA00022679"/>
    </source>
</evidence>
<evidence type="ECO:0000256" key="7">
    <source>
        <dbReference type="PROSITE-ProRule" id="PRU10141"/>
    </source>
</evidence>
<feature type="region of interest" description="Disordered" evidence="8">
    <location>
        <begin position="50"/>
        <end position="95"/>
    </location>
</feature>
<protein>
    <recommendedName>
        <fullName evidence="1">non-specific serine/threonine protein kinase</fullName>
        <ecNumber evidence="1">2.7.11.1</ecNumber>
    </recommendedName>
</protein>
<dbReference type="GO" id="GO:0005524">
    <property type="term" value="F:ATP binding"/>
    <property type="evidence" value="ECO:0007669"/>
    <property type="project" value="UniProtKB-UniRule"/>
</dbReference>
<dbReference type="EMBL" id="CP036287">
    <property type="protein sequence ID" value="QDU68748.1"/>
    <property type="molecule type" value="Genomic_DNA"/>
</dbReference>
<accession>A0A518BP49</accession>
<dbReference type="GO" id="GO:0004674">
    <property type="term" value="F:protein serine/threonine kinase activity"/>
    <property type="evidence" value="ECO:0007669"/>
    <property type="project" value="UniProtKB-KW"/>
</dbReference>
<dbReference type="InterPro" id="IPR042095">
    <property type="entry name" value="SUMF_sf"/>
</dbReference>
<dbReference type="InterPro" id="IPR005532">
    <property type="entry name" value="SUMF_dom"/>
</dbReference>
<evidence type="ECO:0000256" key="2">
    <source>
        <dbReference type="ARBA" id="ARBA00022527"/>
    </source>
</evidence>
<keyword evidence="11" id="KW-1185">Reference proteome</keyword>
<dbReference type="Gene3D" id="3.30.200.20">
    <property type="entry name" value="Phosphorylase Kinase, domain 1"/>
    <property type="match status" value="1"/>
</dbReference>
<dbReference type="PANTHER" id="PTHR43289">
    <property type="entry name" value="MITOGEN-ACTIVATED PROTEIN KINASE KINASE KINASE 20-RELATED"/>
    <property type="match status" value="1"/>
</dbReference>